<dbReference type="AlphaFoldDB" id="A0A0H3IFM9"/>
<reference evidence="2 3" key="1">
    <citation type="journal article" date="2010" name="J. Bacteriol.">
        <title>The genetic basis of laboratory adaptation in Caulobacter crescentus.</title>
        <authorList>
            <person name="Marks M.E."/>
            <person name="Castro-Rojas C.M."/>
            <person name="Teiling C."/>
            <person name="Du L."/>
            <person name="Kapatral V."/>
            <person name="Walunas T.L."/>
            <person name="Crosson S."/>
        </authorList>
    </citation>
    <scope>NUCLEOTIDE SEQUENCE [LARGE SCALE GENOMIC DNA]</scope>
    <source>
        <strain evidence="3">NA1000 / CB15N</strain>
    </source>
</reference>
<keyword evidence="1" id="KW-0472">Membrane</keyword>
<sequence length="138" mass="14668">MPQSVYAILPAGAALGLLAAFLIMALQPKLGPRSWMIPATLSVIFLALTVDVVAKAGPLGFWNEHLRGPWGAQIWCDLLLAAGTATALLLPRARAVGMRPIPWMLAVLASGSIGLLAMTARCLFLEARLTTPPKETVR</sequence>
<keyword evidence="1" id="KW-0812">Transmembrane</keyword>
<feature type="transmembrane region" description="Helical" evidence="1">
    <location>
        <begin position="102"/>
        <end position="120"/>
    </location>
</feature>
<dbReference type="HOGENOM" id="CLU_1934803_0_0_5"/>
<evidence type="ECO:0000313" key="3">
    <source>
        <dbReference type="Proteomes" id="UP000001364"/>
    </source>
</evidence>
<dbReference type="KEGG" id="ccs:CCNA_03883"/>
<dbReference type="RefSeq" id="WP_024265867.1">
    <property type="nucleotide sequence ID" value="NC_011916.1"/>
</dbReference>
<evidence type="ECO:0000313" key="2">
    <source>
        <dbReference type="EMBL" id="AGJ94620.1"/>
    </source>
</evidence>
<dbReference type="GeneID" id="17829440"/>
<keyword evidence="3" id="KW-1185">Reference proteome</keyword>
<name>A0A0H3IFM9_CAUVN</name>
<feature type="transmembrane region" description="Helical" evidence="1">
    <location>
        <begin position="6"/>
        <end position="26"/>
    </location>
</feature>
<gene>
    <name evidence="2" type="ordered locus">CCNA_03883</name>
</gene>
<accession>A0A0H3IFM9</accession>
<protein>
    <submittedName>
        <fullName evidence="2">Uncharacterized protein</fullName>
    </submittedName>
</protein>
<keyword evidence="1" id="KW-1133">Transmembrane helix</keyword>
<evidence type="ECO:0000256" key="1">
    <source>
        <dbReference type="SAM" id="Phobius"/>
    </source>
</evidence>
<dbReference type="OrthoDB" id="7068404at2"/>
<dbReference type="RefSeq" id="YP_008877621.1">
    <property type="nucleotide sequence ID" value="NC_011916.1"/>
</dbReference>
<organism evidence="2 3">
    <name type="scientific">Caulobacter vibrioides (strain NA1000 / CB15N)</name>
    <name type="common">Caulobacter crescentus</name>
    <dbReference type="NCBI Taxonomy" id="565050"/>
    <lineage>
        <taxon>Bacteria</taxon>
        <taxon>Pseudomonadati</taxon>
        <taxon>Pseudomonadota</taxon>
        <taxon>Alphaproteobacteria</taxon>
        <taxon>Caulobacterales</taxon>
        <taxon>Caulobacteraceae</taxon>
        <taxon>Caulobacter</taxon>
    </lineage>
</organism>
<dbReference type="EMBL" id="CP001340">
    <property type="protein sequence ID" value="AGJ94620.1"/>
    <property type="molecule type" value="Genomic_DNA"/>
</dbReference>
<proteinExistence type="predicted"/>
<dbReference type="Proteomes" id="UP000001364">
    <property type="component" value="Chromosome"/>
</dbReference>
<feature type="transmembrane region" description="Helical" evidence="1">
    <location>
        <begin position="38"/>
        <end position="58"/>
    </location>
</feature>
<feature type="transmembrane region" description="Helical" evidence="1">
    <location>
        <begin position="70"/>
        <end position="90"/>
    </location>
</feature>